<dbReference type="CDD" id="cd03801">
    <property type="entry name" value="GT4_PimA-like"/>
    <property type="match status" value="1"/>
</dbReference>
<dbReference type="SUPFAM" id="SSF53756">
    <property type="entry name" value="UDP-Glycosyltransferase/glycogen phosphorylase"/>
    <property type="match status" value="1"/>
</dbReference>
<keyword evidence="2" id="KW-0808">Transferase</keyword>
<name>A0A158BL88_9BURK</name>
<comment type="caution">
    <text evidence="2">The sequence shown here is derived from an EMBL/GenBank/DDBJ whole genome shotgun (WGS) entry which is preliminary data.</text>
</comment>
<feature type="chain" id="PRO_5007621924" evidence="1">
    <location>
        <begin position="23"/>
        <end position="427"/>
    </location>
</feature>
<evidence type="ECO:0000313" key="2">
    <source>
        <dbReference type="EMBL" id="SAK70506.1"/>
    </source>
</evidence>
<feature type="signal peptide" evidence="1">
    <location>
        <begin position="1"/>
        <end position="22"/>
    </location>
</feature>
<dbReference type="PANTHER" id="PTHR12526:SF600">
    <property type="entry name" value="GLYCOSYL TRANSFERASE GROUP 1"/>
    <property type="match status" value="1"/>
</dbReference>
<proteinExistence type="predicted"/>
<accession>A0A158BL88</accession>
<evidence type="ECO:0000256" key="1">
    <source>
        <dbReference type="SAM" id="SignalP"/>
    </source>
</evidence>
<dbReference type="AlphaFoldDB" id="A0A158BL88"/>
<reference evidence="2" key="1">
    <citation type="submission" date="2016-01" db="EMBL/GenBank/DDBJ databases">
        <authorList>
            <person name="Peeters C."/>
        </authorList>
    </citation>
    <scope>NUCLEOTIDE SEQUENCE</scope>
    <source>
        <strain evidence="2">LMG 29322</strain>
    </source>
</reference>
<keyword evidence="1" id="KW-0732">Signal</keyword>
<organism evidence="2 3">
    <name type="scientific">Caballeronia hypogeia</name>
    <dbReference type="NCBI Taxonomy" id="1777140"/>
    <lineage>
        <taxon>Bacteria</taxon>
        <taxon>Pseudomonadati</taxon>
        <taxon>Pseudomonadota</taxon>
        <taxon>Betaproteobacteria</taxon>
        <taxon>Burkholderiales</taxon>
        <taxon>Burkholderiaceae</taxon>
        <taxon>Caballeronia</taxon>
    </lineage>
</organism>
<protein>
    <submittedName>
        <fullName evidence="2">Glycosyl transferase, group 1</fullName>
    </submittedName>
</protein>
<keyword evidence="3" id="KW-1185">Reference proteome</keyword>
<sequence length="427" mass="47774">MASMRKKNVLVFTLAPPLPANAGGAIYTMNTLAPLVDDYDFHLFTIGGEEEQKKVEQHRDLYERHFKSVHVEPRAPMPADKTTAGRALHSLMHSLHGLPFMDASYFSRDAVRNARRIIREQNIDMLEVHTTHLAFFRKFAPNLPAVLVSHNIESDLFPFWIPGGLGGWQKLAVSKVAEISRRNAKKVEIDNAWNFDAMTFISREDMDRVTAPVEKHYIPLCFPVKESDYSKKPKDVVNMLWMGGFWWYPNAEGVAWFARDILPLVKDRLAENNIRLQFLGANPPDDLKALHDGKNIFVHGFVPSIEPILADAHLLFVPLLSGSGVRVKILESMSNGIPILSTAKGCEGLGAVDGRDLAIANAADEFAEQMIRLANDPEKRAEMARNAQALLQTRYNLDACVEIKRRLYNKLLGIAPGAAAQPTHASH</sequence>
<gene>
    <name evidence="2" type="ORF">AWB79_03813</name>
</gene>
<dbReference type="Proteomes" id="UP000054851">
    <property type="component" value="Unassembled WGS sequence"/>
</dbReference>
<dbReference type="Gene3D" id="3.40.50.2000">
    <property type="entry name" value="Glycogen Phosphorylase B"/>
    <property type="match status" value="1"/>
</dbReference>
<dbReference type="Pfam" id="PF13692">
    <property type="entry name" value="Glyco_trans_1_4"/>
    <property type="match status" value="1"/>
</dbReference>
<dbReference type="GO" id="GO:0016757">
    <property type="term" value="F:glycosyltransferase activity"/>
    <property type="evidence" value="ECO:0007669"/>
    <property type="project" value="TreeGrafter"/>
</dbReference>
<dbReference type="EMBL" id="FCOA02000012">
    <property type="protein sequence ID" value="SAK70506.1"/>
    <property type="molecule type" value="Genomic_DNA"/>
</dbReference>
<evidence type="ECO:0000313" key="3">
    <source>
        <dbReference type="Proteomes" id="UP000054851"/>
    </source>
</evidence>
<dbReference type="PANTHER" id="PTHR12526">
    <property type="entry name" value="GLYCOSYLTRANSFERASE"/>
    <property type="match status" value="1"/>
</dbReference>
<dbReference type="STRING" id="1777140.AWB79_03813"/>